<keyword evidence="2" id="KW-0472">Membrane</keyword>
<dbReference type="Proteomes" id="UP001235720">
    <property type="component" value="Unassembled WGS sequence"/>
</dbReference>
<dbReference type="EMBL" id="JAUCMM010000005">
    <property type="protein sequence ID" value="MDM7888553.1"/>
    <property type="molecule type" value="Genomic_DNA"/>
</dbReference>
<keyword evidence="4" id="KW-1185">Reference proteome</keyword>
<proteinExistence type="predicted"/>
<feature type="region of interest" description="Disordered" evidence="1">
    <location>
        <begin position="151"/>
        <end position="175"/>
    </location>
</feature>
<comment type="caution">
    <text evidence="3">The sequence shown here is derived from an EMBL/GenBank/DDBJ whole genome shotgun (WGS) entry which is preliminary data.</text>
</comment>
<reference evidence="3 4" key="1">
    <citation type="submission" date="2023-06" db="EMBL/GenBank/DDBJ databases">
        <authorList>
            <person name="Feng G."/>
            <person name="Li J."/>
            <person name="Zhu H."/>
        </authorList>
    </citation>
    <scope>NUCLEOTIDE SEQUENCE [LARGE SCALE GENOMIC DNA]</scope>
    <source>
        <strain evidence="3 4">RHCJP20</strain>
    </source>
</reference>
<keyword evidence="2" id="KW-1133">Transmembrane helix</keyword>
<feature type="transmembrane region" description="Helical" evidence="2">
    <location>
        <begin position="119"/>
        <end position="140"/>
    </location>
</feature>
<accession>A0ABT7TG40</accession>
<name>A0ABT7TG40_9MICO</name>
<evidence type="ECO:0008006" key="5">
    <source>
        <dbReference type="Google" id="ProtNLM"/>
    </source>
</evidence>
<keyword evidence="2" id="KW-0812">Transmembrane</keyword>
<evidence type="ECO:0000256" key="1">
    <source>
        <dbReference type="SAM" id="MobiDB-lite"/>
    </source>
</evidence>
<gene>
    <name evidence="3" type="ORF">QUG98_08800</name>
</gene>
<sequence>MLTVLALVAYVVLLVLVIGTATVAVSRYSGRDEPVHWGSFRLTEPDCSRDRSGEVSCVWYGTWTPDDGSRPIGDVEYDGGSLDPEDPPVGDVRTGYRDSDLLDAEPGTVWNADDIDSTWVTPAIFAGVCALLLAFLVFDWGDAGRLRRRWQRPGRSPDGDRAATVVHRRSPESGR</sequence>
<evidence type="ECO:0000313" key="4">
    <source>
        <dbReference type="Proteomes" id="UP001235720"/>
    </source>
</evidence>
<evidence type="ECO:0000256" key="2">
    <source>
        <dbReference type="SAM" id="Phobius"/>
    </source>
</evidence>
<dbReference type="RefSeq" id="WP_289470185.1">
    <property type="nucleotide sequence ID" value="NZ_JAUCMM010000005.1"/>
</dbReference>
<protein>
    <recommendedName>
        <fullName evidence="5">DUF3592 domain-containing protein</fullName>
    </recommendedName>
</protein>
<organism evidence="3 4">
    <name type="scientific">Curtobacterium subtropicum</name>
    <dbReference type="NCBI Taxonomy" id="3055138"/>
    <lineage>
        <taxon>Bacteria</taxon>
        <taxon>Bacillati</taxon>
        <taxon>Actinomycetota</taxon>
        <taxon>Actinomycetes</taxon>
        <taxon>Micrococcales</taxon>
        <taxon>Microbacteriaceae</taxon>
        <taxon>Curtobacterium</taxon>
    </lineage>
</organism>
<evidence type="ECO:0000313" key="3">
    <source>
        <dbReference type="EMBL" id="MDM7888553.1"/>
    </source>
</evidence>